<organism evidence="3 4">
    <name type="scientific">Penicillium chermesinum</name>
    <dbReference type="NCBI Taxonomy" id="63820"/>
    <lineage>
        <taxon>Eukaryota</taxon>
        <taxon>Fungi</taxon>
        <taxon>Dikarya</taxon>
        <taxon>Ascomycota</taxon>
        <taxon>Pezizomycotina</taxon>
        <taxon>Eurotiomycetes</taxon>
        <taxon>Eurotiomycetidae</taxon>
        <taxon>Eurotiales</taxon>
        <taxon>Aspergillaceae</taxon>
        <taxon>Penicillium</taxon>
    </lineage>
</organism>
<feature type="chain" id="PRO_5040928999" description="GPI anchored serine-threonine rich protein" evidence="2">
    <location>
        <begin position="18"/>
        <end position="177"/>
    </location>
</feature>
<protein>
    <recommendedName>
        <fullName evidence="5">GPI anchored serine-threonine rich protein</fullName>
    </recommendedName>
</protein>
<evidence type="ECO:0000313" key="4">
    <source>
        <dbReference type="Proteomes" id="UP001150941"/>
    </source>
</evidence>
<dbReference type="GeneID" id="83197430"/>
<keyword evidence="2" id="KW-0732">Signal</keyword>
<name>A0A9W9PIG4_9EURO</name>
<evidence type="ECO:0000256" key="2">
    <source>
        <dbReference type="SAM" id="SignalP"/>
    </source>
</evidence>
<feature type="region of interest" description="Disordered" evidence="1">
    <location>
        <begin position="123"/>
        <end position="145"/>
    </location>
</feature>
<dbReference type="Proteomes" id="UP001150941">
    <property type="component" value="Unassembled WGS sequence"/>
</dbReference>
<dbReference type="AlphaFoldDB" id="A0A9W9PIG4"/>
<proteinExistence type="predicted"/>
<dbReference type="OrthoDB" id="5597238at2759"/>
<accession>A0A9W9PIG4</accession>
<dbReference type="EMBL" id="JAPQKS010000002">
    <property type="protein sequence ID" value="KAJ5245847.1"/>
    <property type="molecule type" value="Genomic_DNA"/>
</dbReference>
<reference evidence="3" key="1">
    <citation type="submission" date="2022-11" db="EMBL/GenBank/DDBJ databases">
        <authorList>
            <person name="Petersen C."/>
        </authorList>
    </citation>
    <scope>NUCLEOTIDE SEQUENCE</scope>
    <source>
        <strain evidence="3">IBT 19713</strain>
    </source>
</reference>
<dbReference type="RefSeq" id="XP_058333268.1">
    <property type="nucleotide sequence ID" value="XM_058470127.1"/>
</dbReference>
<feature type="signal peptide" evidence="2">
    <location>
        <begin position="1"/>
        <end position="17"/>
    </location>
</feature>
<comment type="caution">
    <text evidence="3">The sequence shown here is derived from an EMBL/GenBank/DDBJ whole genome shotgun (WGS) entry which is preliminary data.</text>
</comment>
<gene>
    <name evidence="3" type="ORF">N7468_000830</name>
</gene>
<reference evidence="3" key="2">
    <citation type="journal article" date="2023" name="IMA Fungus">
        <title>Comparative genomic study of the Penicillium genus elucidates a diverse pangenome and 15 lateral gene transfer events.</title>
        <authorList>
            <person name="Petersen C."/>
            <person name="Sorensen T."/>
            <person name="Nielsen M.R."/>
            <person name="Sondergaard T.E."/>
            <person name="Sorensen J.L."/>
            <person name="Fitzpatrick D.A."/>
            <person name="Frisvad J.C."/>
            <person name="Nielsen K.L."/>
        </authorList>
    </citation>
    <scope>NUCLEOTIDE SEQUENCE</scope>
    <source>
        <strain evidence="3">IBT 19713</strain>
    </source>
</reference>
<keyword evidence="4" id="KW-1185">Reference proteome</keyword>
<evidence type="ECO:0000313" key="3">
    <source>
        <dbReference type="EMBL" id="KAJ5245847.1"/>
    </source>
</evidence>
<evidence type="ECO:0008006" key="5">
    <source>
        <dbReference type="Google" id="ProtNLM"/>
    </source>
</evidence>
<sequence length="177" mass="17810">MKLSLIALSAALAVAAADTTSTTEPTATVTLSPEAQCATHCDRNDTCCIAKCYHVPCPNATQANDTNSCVRACPQGTGSPEDTKKFADCEQSCYSSHFFPADGATAQATSTTVTHNGVTTTETSFAQSTSSSNGDSTQSSGTATSTGAIQTENAAANIRLGASGAGLFGLVLAALAL</sequence>
<evidence type="ECO:0000256" key="1">
    <source>
        <dbReference type="SAM" id="MobiDB-lite"/>
    </source>
</evidence>